<dbReference type="RefSeq" id="XP_018034084.1">
    <property type="nucleotide sequence ID" value="XM_018178823.1"/>
</dbReference>
<evidence type="ECO:0000256" key="1">
    <source>
        <dbReference type="SAM" id="MobiDB-lite"/>
    </source>
</evidence>
<dbReference type="EMBL" id="KV441554">
    <property type="protein sequence ID" value="OAG03719.1"/>
    <property type="molecule type" value="Genomic_DNA"/>
</dbReference>
<proteinExistence type="predicted"/>
<reference evidence="3 4" key="1">
    <citation type="submission" date="2016-05" db="EMBL/GenBank/DDBJ databases">
        <title>Comparative analysis of secretome profiles of manganese(II)-oxidizing ascomycete fungi.</title>
        <authorList>
            <consortium name="DOE Joint Genome Institute"/>
            <person name="Zeiner C.A."/>
            <person name="Purvine S.O."/>
            <person name="Zink E.M."/>
            <person name="Wu S."/>
            <person name="Pasa-Tolic L."/>
            <person name="Chaput D.L."/>
            <person name="Haridas S."/>
            <person name="Grigoriev I.V."/>
            <person name="Santelli C.M."/>
            <person name="Hansel C.M."/>
        </authorList>
    </citation>
    <scope>NUCLEOTIDE SEQUENCE [LARGE SCALE GENOMIC DNA]</scope>
    <source>
        <strain evidence="3 4">AP3s5-JAC2a</strain>
    </source>
</reference>
<dbReference type="FunCoup" id="A0A177CA63">
    <property type="interactions" value="13"/>
</dbReference>
<dbReference type="InterPro" id="IPR038921">
    <property type="entry name" value="YOR389W-like"/>
</dbReference>
<feature type="region of interest" description="Disordered" evidence="1">
    <location>
        <begin position="270"/>
        <end position="292"/>
    </location>
</feature>
<organism evidence="3 4">
    <name type="scientific">Paraphaeosphaeria sporulosa</name>
    <dbReference type="NCBI Taxonomy" id="1460663"/>
    <lineage>
        <taxon>Eukaryota</taxon>
        <taxon>Fungi</taxon>
        <taxon>Dikarya</taxon>
        <taxon>Ascomycota</taxon>
        <taxon>Pezizomycotina</taxon>
        <taxon>Dothideomycetes</taxon>
        <taxon>Pleosporomycetidae</taxon>
        <taxon>Pleosporales</taxon>
        <taxon>Massarineae</taxon>
        <taxon>Didymosphaeriaceae</taxon>
        <taxon>Paraphaeosphaeria</taxon>
    </lineage>
</organism>
<dbReference type="PANTHER" id="PTHR35204">
    <property type="entry name" value="YALI0A21131P"/>
    <property type="match status" value="1"/>
</dbReference>
<keyword evidence="2" id="KW-0732">Signal</keyword>
<dbReference type="OrthoDB" id="10261782at2759"/>
<dbReference type="AlphaFoldDB" id="A0A177CA63"/>
<dbReference type="Proteomes" id="UP000077069">
    <property type="component" value="Unassembled WGS sequence"/>
</dbReference>
<dbReference type="InParanoid" id="A0A177CA63"/>
<protein>
    <submittedName>
        <fullName evidence="3">Uncharacterized protein</fullName>
    </submittedName>
</protein>
<feature type="chain" id="PRO_5008057939" evidence="2">
    <location>
        <begin position="20"/>
        <end position="643"/>
    </location>
</feature>
<accession>A0A177CA63</accession>
<feature type="signal peptide" evidence="2">
    <location>
        <begin position="1"/>
        <end position="19"/>
    </location>
</feature>
<keyword evidence="4" id="KW-1185">Reference proteome</keyword>
<gene>
    <name evidence="3" type="ORF">CC84DRAFT_1165905</name>
</gene>
<feature type="region of interest" description="Disordered" evidence="1">
    <location>
        <begin position="144"/>
        <end position="184"/>
    </location>
</feature>
<dbReference type="GeneID" id="28762309"/>
<sequence>MAFRAALASVLAFSPAIQASSLQFIDDLNFTSPSPHIAHSLSALLSVHPQTLFPNGHTIASATIPRHTLLYHGRHDDHAVPSPEWLAFDVYMAYAIMGNTPDSRMLTFRLEKDIKAVYFDGASANLMGDGTWSQMVFIKNGTEGMKRPGWVGPPRGGRPPRKGKDGDSPPRRPPGGHPPEHWNPLADEYFRARELCKWLKESGLGGKGWGYEAIVRMNAGFELIWCDFESPSLELVSNLNVSAPQVADGAKPAQTELQQPYIQRPIQLSARDRLETEDEGPNGPGMSDPREPFRNTSTWFWFSAAAKRYAGDARIRLDAGGVFSFYEPGLQNQSRVRVAEDIERFGLRRDGRWRSTPFMGETGREQKLLDLQRRRRQHRLTSVDRQDAQYMRQAVEQRLRNNLHTNHDGSGIDWVHIAKEIVTRYSDELKTLLSYVSSDIPNMDEHDSLKEWLATLRQLTHWFLLPFFEYPSSLPYEDFDLAMLFGTRSPQAQAALDRCVTQYTVNKEHIHDADVVFSHAITGTLHALCSTAIKIGLHVEYHWFMYFQPADPSAPPKPLLPHILKGRAMRWKLDLQELIAWLGWAEQDVGCEEECGVGEYCYVPMWPVNGWERHGGPSGGESRHLWEGVCVGMERYPPEQWEE</sequence>
<evidence type="ECO:0000313" key="3">
    <source>
        <dbReference type="EMBL" id="OAG03719.1"/>
    </source>
</evidence>
<name>A0A177CA63_9PLEO</name>
<dbReference type="PANTHER" id="PTHR35204:SF1">
    <property type="entry name" value="ENTEROTOXIN"/>
    <property type="match status" value="1"/>
</dbReference>
<evidence type="ECO:0000313" key="4">
    <source>
        <dbReference type="Proteomes" id="UP000077069"/>
    </source>
</evidence>
<evidence type="ECO:0000256" key="2">
    <source>
        <dbReference type="SAM" id="SignalP"/>
    </source>
</evidence>
<dbReference type="STRING" id="1460663.A0A177CA63"/>